<evidence type="ECO:0000256" key="1">
    <source>
        <dbReference type="SAM" id="Coils"/>
    </source>
</evidence>
<feature type="transmembrane region" description="Helical" evidence="2">
    <location>
        <begin position="6"/>
        <end position="24"/>
    </location>
</feature>
<keyword evidence="2" id="KW-0812">Transmembrane</keyword>
<reference evidence="3" key="1">
    <citation type="journal article" date="2021" name="Proc. Natl. Acad. Sci. U.S.A.">
        <title>A Catalog of Tens of Thousands of Viruses from Human Metagenomes Reveals Hidden Associations with Chronic Diseases.</title>
        <authorList>
            <person name="Tisza M.J."/>
            <person name="Buck C.B."/>
        </authorList>
    </citation>
    <scope>NUCLEOTIDE SEQUENCE</scope>
    <source>
        <strain evidence="3">CtTfn5</strain>
    </source>
</reference>
<sequence>MNETILTAVVTAIAGAVASVWSYWTGRKKRASEISVSRSEALHELNETIDLQCKKINDLHEIILQLKDELLKSESKKMELLANQESMRNDMERLREEIVKLRNELDKYKKTEQPSTTENN</sequence>
<keyword evidence="2" id="KW-0472">Membrane</keyword>
<accession>A0A8S5TH72</accession>
<dbReference type="EMBL" id="BK032825">
    <property type="protein sequence ID" value="DAF62622.1"/>
    <property type="molecule type" value="Genomic_DNA"/>
</dbReference>
<name>A0A8S5TH72_9CAUD</name>
<evidence type="ECO:0000256" key="2">
    <source>
        <dbReference type="SAM" id="Phobius"/>
    </source>
</evidence>
<protein>
    <submittedName>
        <fullName evidence="3">Uncharacterized protein</fullName>
    </submittedName>
</protein>
<evidence type="ECO:0000313" key="3">
    <source>
        <dbReference type="EMBL" id="DAF62622.1"/>
    </source>
</evidence>
<organism evidence="3">
    <name type="scientific">Siphoviridae sp. ctTfn5</name>
    <dbReference type="NCBI Taxonomy" id="2827878"/>
    <lineage>
        <taxon>Viruses</taxon>
        <taxon>Duplodnaviria</taxon>
        <taxon>Heunggongvirae</taxon>
        <taxon>Uroviricota</taxon>
        <taxon>Caudoviricetes</taxon>
    </lineage>
</organism>
<proteinExistence type="predicted"/>
<feature type="coiled-coil region" evidence="1">
    <location>
        <begin position="63"/>
        <end position="111"/>
    </location>
</feature>
<keyword evidence="1" id="KW-0175">Coiled coil</keyword>
<keyword evidence="2" id="KW-1133">Transmembrane helix</keyword>